<dbReference type="EMBL" id="JAGGDJ010000092">
    <property type="protein sequence ID" value="MBO7748992.1"/>
    <property type="molecule type" value="Genomic_DNA"/>
</dbReference>
<gene>
    <name evidence="3" type="ORF">I8J29_33005</name>
</gene>
<dbReference type="Pfam" id="PF00589">
    <property type="entry name" value="Phage_integrase"/>
    <property type="match status" value="1"/>
</dbReference>
<reference evidence="3 4" key="1">
    <citation type="submission" date="2021-03" db="EMBL/GenBank/DDBJ databases">
        <title>Paenibacillus artemisicola MWE-103 whole genome sequence.</title>
        <authorList>
            <person name="Ham Y.J."/>
        </authorList>
    </citation>
    <scope>NUCLEOTIDE SEQUENCE [LARGE SCALE GENOMIC DNA]</scope>
    <source>
        <strain evidence="3 4">MWE-103</strain>
    </source>
</reference>
<evidence type="ECO:0000259" key="2">
    <source>
        <dbReference type="PROSITE" id="PS51898"/>
    </source>
</evidence>
<name>A0ABS3WL17_9BACL</name>
<dbReference type="Gene3D" id="1.10.443.10">
    <property type="entry name" value="Intergrase catalytic core"/>
    <property type="match status" value="1"/>
</dbReference>
<dbReference type="InterPro" id="IPR002104">
    <property type="entry name" value="Integrase_catalytic"/>
</dbReference>
<keyword evidence="4" id="KW-1185">Reference proteome</keyword>
<feature type="domain" description="Tyr recombinase" evidence="2">
    <location>
        <begin position="132"/>
        <end position="311"/>
    </location>
</feature>
<comment type="caution">
    <text evidence="3">The sequence shown here is derived from an EMBL/GenBank/DDBJ whole genome shotgun (WGS) entry which is preliminary data.</text>
</comment>
<accession>A0ABS3WL17</accession>
<evidence type="ECO:0000256" key="1">
    <source>
        <dbReference type="ARBA" id="ARBA00023172"/>
    </source>
</evidence>
<dbReference type="CDD" id="cd00397">
    <property type="entry name" value="DNA_BRE_C"/>
    <property type="match status" value="1"/>
</dbReference>
<protein>
    <submittedName>
        <fullName evidence="3">Site-specific integrase</fullName>
    </submittedName>
</protein>
<dbReference type="PANTHER" id="PTHR30349:SF64">
    <property type="entry name" value="PROPHAGE INTEGRASE INTD-RELATED"/>
    <property type="match status" value="1"/>
</dbReference>
<organism evidence="3 4">
    <name type="scientific">Paenibacillus artemisiicola</name>
    <dbReference type="NCBI Taxonomy" id="1172618"/>
    <lineage>
        <taxon>Bacteria</taxon>
        <taxon>Bacillati</taxon>
        <taxon>Bacillota</taxon>
        <taxon>Bacilli</taxon>
        <taxon>Bacillales</taxon>
        <taxon>Paenibacillaceae</taxon>
        <taxon>Paenibacillus</taxon>
    </lineage>
</organism>
<sequence length="336" mass="38122">MGRSSIKNQVETALKEINRIGSSKREAKQGGDTSNIHSIKYFRDALGTGIRFAEFCRVEYGIRSIYRLTEEHTKGYLNTLRDKGVSQGYLINVESHLCKLQVGMQKFSEKIGKPPVKFINQRHISPKQREIPKDRSYSQEEILKLEKAMSPAVRVAMQMSLQLGLRAKEAINIRVEHIIQRENGQLQVHIEQGRGITKGGRYRDIPVPIAYEKPLRQLIQGKEATQKILGGIKEGTLRSGLKRACDRSGVVSFGWHGFRHTYARTRLSELLGDRQAQGKIIIERMLENRANGRKVHTGISSSEKELFNVVKESINTVHHELGHGDNRWGLVAVYMS</sequence>
<dbReference type="RefSeq" id="WP_208851500.1">
    <property type="nucleotide sequence ID" value="NZ_JAGGDJ010000092.1"/>
</dbReference>
<keyword evidence="1" id="KW-0233">DNA recombination</keyword>
<dbReference type="InterPro" id="IPR013762">
    <property type="entry name" value="Integrase-like_cat_sf"/>
</dbReference>
<evidence type="ECO:0000313" key="4">
    <source>
        <dbReference type="Proteomes" id="UP000670947"/>
    </source>
</evidence>
<dbReference type="PROSITE" id="PS51898">
    <property type="entry name" value="TYR_RECOMBINASE"/>
    <property type="match status" value="1"/>
</dbReference>
<dbReference type="InterPro" id="IPR050090">
    <property type="entry name" value="Tyrosine_recombinase_XerCD"/>
</dbReference>
<dbReference type="PANTHER" id="PTHR30349">
    <property type="entry name" value="PHAGE INTEGRASE-RELATED"/>
    <property type="match status" value="1"/>
</dbReference>
<dbReference type="Proteomes" id="UP000670947">
    <property type="component" value="Unassembled WGS sequence"/>
</dbReference>
<dbReference type="SUPFAM" id="SSF56349">
    <property type="entry name" value="DNA breaking-rejoining enzymes"/>
    <property type="match status" value="1"/>
</dbReference>
<dbReference type="InterPro" id="IPR011010">
    <property type="entry name" value="DNA_brk_join_enz"/>
</dbReference>
<proteinExistence type="predicted"/>
<evidence type="ECO:0000313" key="3">
    <source>
        <dbReference type="EMBL" id="MBO7748992.1"/>
    </source>
</evidence>